<proteinExistence type="inferred from homology"/>
<dbReference type="SUPFAM" id="SSF51011">
    <property type="entry name" value="Glycosyl hydrolase domain"/>
    <property type="match status" value="1"/>
</dbReference>
<dbReference type="SUPFAM" id="SSF51445">
    <property type="entry name" value="(Trans)glycosidases"/>
    <property type="match status" value="1"/>
</dbReference>
<keyword evidence="9" id="KW-1185">Reference proteome</keyword>
<dbReference type="CDD" id="cd06593">
    <property type="entry name" value="GH31_xylosidase_YicI"/>
    <property type="match status" value="1"/>
</dbReference>
<gene>
    <name evidence="8" type="primary">yicI</name>
    <name evidence="8" type="ORF">GCM10023171_27200</name>
</gene>
<sequence length="759" mass="83951">MKFTDGFWLSRPGLTPRYAVEVDDIRVDERAGTMTVYASTTRIEHRGDTLNRALLTVTYSAPAEGVIRVRVQHHSGAVPVVPAFALAADPGFGPGIHVDDEQGILDAGGLSVRVHRTGGWQVDFERDGAPVTHSLARSVAHISGGEGTWMHEQLALGPGERIYGLGERFGALIKNGQTVDSWNADGGTSSEQSYKSIPFYLSSRGYGVLVDSPDHVSFEVGSEVNTRVQFSVPGETLDYHVIAGPTPKDVLRRYTGLTGRPARVPAWSFGLWLTTSFTASYDEGSVTEFIDGMAARDLPLSVFHFDCFWMREYQWTDFEWDPRTFPDPEGQLARLHDRGLRVSAWINPYIAQRSRLFDEARERGYLLRRTDGGVWQWDLWQAGMGIVDFTNPEAAEWYVAHLERLMAQGVDTFKTDFGERIPHEGVVWHDGSDPARMHNYYPFLYNEAVFRALERRYGVGEAVVFARSATVGSQQFPVHWGGDSDSTYLSMAESLRGGLSLALSGFGYWSHDIGGFEGTPDAGLFKRWLAFGLLSSHSRLHGSSSLRVPWAFDEEAVDITRQFTRLKMRLMPYLLGAAEQAHAEGIPMMRPMVLEFPDDRSGFDADAQYMLGDALLVAPVLSADGAVEYYLPEGEWTSLLDGSVQEGRRWVVESHDYDSIPARVRPGTVLPWGAVDDRPEYDWADGVTLRCFQLPDGYDAETTVPGADGTATAFRVRREGARIIASSSDARAAWSLQAGSATATADGAGTLTITIEDNR</sequence>
<dbReference type="PANTHER" id="PTHR43053">
    <property type="entry name" value="GLYCOSIDASE FAMILY 31"/>
    <property type="match status" value="1"/>
</dbReference>
<evidence type="ECO:0000259" key="5">
    <source>
        <dbReference type="Pfam" id="PF01055"/>
    </source>
</evidence>
<dbReference type="Gene3D" id="3.20.20.80">
    <property type="entry name" value="Glycosidases"/>
    <property type="match status" value="1"/>
</dbReference>
<comment type="similarity">
    <text evidence="1 4">Belongs to the glycosyl hydrolase 31 family.</text>
</comment>
<dbReference type="Gene3D" id="2.60.40.1760">
    <property type="entry name" value="glycosyl hydrolase (family 31)"/>
    <property type="match status" value="1"/>
</dbReference>
<dbReference type="InterPro" id="IPR013780">
    <property type="entry name" value="Glyco_hydro_b"/>
</dbReference>
<dbReference type="RefSeq" id="WP_345187842.1">
    <property type="nucleotide sequence ID" value="NZ_BAABGP010000018.1"/>
</dbReference>
<evidence type="ECO:0000313" key="8">
    <source>
        <dbReference type="EMBL" id="GAA4488167.1"/>
    </source>
</evidence>
<dbReference type="InterPro" id="IPR025887">
    <property type="entry name" value="Glyco_hydro_31_N_dom"/>
</dbReference>
<dbReference type="InterPro" id="IPR017853">
    <property type="entry name" value="GH"/>
</dbReference>
<dbReference type="Pfam" id="PF01055">
    <property type="entry name" value="Glyco_hydro_31_2nd"/>
    <property type="match status" value="1"/>
</dbReference>
<organism evidence="8 9">
    <name type="scientific">Microbacterium panaciterrae</name>
    <dbReference type="NCBI Taxonomy" id="985759"/>
    <lineage>
        <taxon>Bacteria</taxon>
        <taxon>Bacillati</taxon>
        <taxon>Actinomycetota</taxon>
        <taxon>Actinomycetes</taxon>
        <taxon>Micrococcales</taxon>
        <taxon>Microbacteriaceae</taxon>
        <taxon>Microbacterium</taxon>
    </lineage>
</organism>
<dbReference type="Gene3D" id="2.60.40.1180">
    <property type="entry name" value="Golgi alpha-mannosidase II"/>
    <property type="match status" value="2"/>
</dbReference>
<dbReference type="InterPro" id="IPR000322">
    <property type="entry name" value="Glyco_hydro_31_TIM"/>
</dbReference>
<evidence type="ECO:0000259" key="6">
    <source>
        <dbReference type="Pfam" id="PF13802"/>
    </source>
</evidence>
<protein>
    <submittedName>
        <fullName evidence="8">Alpha-xylosidase</fullName>
    </submittedName>
</protein>
<keyword evidence="2 4" id="KW-0378">Hydrolase</keyword>
<evidence type="ECO:0000256" key="1">
    <source>
        <dbReference type="ARBA" id="ARBA00007806"/>
    </source>
</evidence>
<dbReference type="SUPFAM" id="SSF117125">
    <property type="entry name" value="Putative glucosidase YicI, C-terminal domain"/>
    <property type="match status" value="1"/>
</dbReference>
<dbReference type="NCBIfam" id="NF007940">
    <property type="entry name" value="PRK10658.1"/>
    <property type="match status" value="1"/>
</dbReference>
<comment type="caution">
    <text evidence="8">The sequence shown here is derived from an EMBL/GenBank/DDBJ whole genome shotgun (WGS) entry which is preliminary data.</text>
</comment>
<evidence type="ECO:0000259" key="7">
    <source>
        <dbReference type="Pfam" id="PF21365"/>
    </source>
</evidence>
<accession>A0ABP8PIM8</accession>
<dbReference type="SUPFAM" id="SSF74650">
    <property type="entry name" value="Galactose mutarotase-like"/>
    <property type="match status" value="1"/>
</dbReference>
<feature type="domain" description="Glycoside hydrolase family 31 N-terminal" evidence="6">
    <location>
        <begin position="57"/>
        <end position="218"/>
    </location>
</feature>
<dbReference type="Proteomes" id="UP001500731">
    <property type="component" value="Unassembled WGS sequence"/>
</dbReference>
<dbReference type="PANTHER" id="PTHR43053:SF4">
    <property type="entry name" value="MYOGENESIS-REGULATING GLYCOSIDASE"/>
    <property type="match status" value="1"/>
</dbReference>
<name>A0ABP8PIM8_9MICO</name>
<dbReference type="InterPro" id="IPR011013">
    <property type="entry name" value="Gal_mutarotase_sf_dom"/>
</dbReference>
<reference evidence="9" key="1">
    <citation type="journal article" date="2019" name="Int. J. Syst. Evol. Microbiol.">
        <title>The Global Catalogue of Microorganisms (GCM) 10K type strain sequencing project: providing services to taxonomists for standard genome sequencing and annotation.</title>
        <authorList>
            <consortium name="The Broad Institute Genomics Platform"/>
            <consortium name="The Broad Institute Genome Sequencing Center for Infectious Disease"/>
            <person name="Wu L."/>
            <person name="Ma J."/>
        </authorList>
    </citation>
    <scope>NUCLEOTIDE SEQUENCE [LARGE SCALE GENOMIC DNA]</scope>
    <source>
        <strain evidence="9">JCM 17839</strain>
    </source>
</reference>
<evidence type="ECO:0000256" key="3">
    <source>
        <dbReference type="ARBA" id="ARBA00023295"/>
    </source>
</evidence>
<dbReference type="EMBL" id="BAABGP010000018">
    <property type="protein sequence ID" value="GAA4488167.1"/>
    <property type="molecule type" value="Genomic_DNA"/>
</dbReference>
<feature type="domain" description="Glycoside hydrolase family 31 TIM barrel" evidence="5">
    <location>
        <begin position="261"/>
        <end position="574"/>
    </location>
</feature>
<dbReference type="Pfam" id="PF21365">
    <property type="entry name" value="Glyco_hydro_31_3rd"/>
    <property type="match status" value="1"/>
</dbReference>
<evidence type="ECO:0000256" key="2">
    <source>
        <dbReference type="ARBA" id="ARBA00022801"/>
    </source>
</evidence>
<keyword evidence="3 4" id="KW-0326">Glycosidase</keyword>
<evidence type="ECO:0000256" key="4">
    <source>
        <dbReference type="RuleBase" id="RU361185"/>
    </source>
</evidence>
<evidence type="ECO:0000313" key="9">
    <source>
        <dbReference type="Proteomes" id="UP001500731"/>
    </source>
</evidence>
<dbReference type="CDD" id="cd14752">
    <property type="entry name" value="GH31_N"/>
    <property type="match status" value="1"/>
</dbReference>
<feature type="domain" description="Glycosyl hydrolase family 31 C-terminal" evidence="7">
    <location>
        <begin position="585"/>
        <end position="670"/>
    </location>
</feature>
<dbReference type="InterPro" id="IPR048395">
    <property type="entry name" value="Glyco_hydro_31_C"/>
</dbReference>
<dbReference type="Pfam" id="PF13802">
    <property type="entry name" value="Gal_mutarotas_2"/>
    <property type="match status" value="1"/>
</dbReference>
<dbReference type="InterPro" id="IPR050985">
    <property type="entry name" value="Alpha-glycosidase_related"/>
</dbReference>